<dbReference type="AlphaFoldDB" id="A0A0Q0YYF6"/>
<dbReference type="RefSeq" id="WP_055175646.1">
    <property type="nucleotide sequence ID" value="NZ_JAUSQY010000001.1"/>
</dbReference>
<reference evidence="2 3" key="1">
    <citation type="submission" date="2015-10" db="EMBL/GenBank/DDBJ databases">
        <title>Corynebacteirum lowii and Corynebacterium oculi species nova, derived from human clinical disease and and emended description of Corynebacterium mastiditis.</title>
        <authorList>
            <person name="Bernard K."/>
            <person name="Pacheco A.L."/>
            <person name="Mcdougall C."/>
            <person name="Burtx T."/>
            <person name="Weibe D."/>
            <person name="Tyler S."/>
            <person name="Olson A.B."/>
            <person name="Cnockaert M."/>
            <person name="Eguchi H."/>
            <person name="Kuwahara T."/>
            <person name="Nakayama-Imaohji H."/>
            <person name="Boudewijins M."/>
            <person name="Van Hoecke F."/>
            <person name="Bernier A.-M."/>
            <person name="Vandamme P."/>
        </authorList>
    </citation>
    <scope>NUCLEOTIDE SEQUENCE [LARGE SCALE GENOMIC DNA]</scope>
    <source>
        <strain evidence="2 3">NML 130206</strain>
    </source>
</reference>
<dbReference type="EMBL" id="LKEV01000001">
    <property type="protein sequence ID" value="KQB87414.1"/>
    <property type="molecule type" value="Genomic_DNA"/>
</dbReference>
<accession>A0A0Q0YYF6</accession>
<keyword evidence="1" id="KW-0812">Transmembrane</keyword>
<keyword evidence="1" id="KW-1133">Transmembrane helix</keyword>
<feature type="transmembrane region" description="Helical" evidence="1">
    <location>
        <begin position="192"/>
        <end position="213"/>
    </location>
</feature>
<dbReference type="Proteomes" id="UP000050488">
    <property type="component" value="Unassembled WGS sequence"/>
</dbReference>
<proteinExistence type="predicted"/>
<dbReference type="STRING" id="1544413.Clow_00473"/>
<name>A0A0Q0YYF6_9CORY</name>
<sequence length="215" mass="22612">MLLLSLVAWYAGRVVAVLGWQGEYSLRLNLIGDLGVHHCAPMEDFFIPRVACSPHYQWFIAGSAVSAALLVGAGALVMRQGRTLSAARPMGLGLIAVGTLRGGGLVISVADNPAWHYGLMLAALVALWAVMVTAARATRMQRAMVAQGASISAPMGGPLVPLTWLLWGISLLGTALLIAAALGSGSSNPVGLYQRLAVDAPSLWMLALASGWWRR</sequence>
<dbReference type="OrthoDB" id="2294590at2"/>
<evidence type="ECO:0000313" key="2">
    <source>
        <dbReference type="EMBL" id="KQB87414.1"/>
    </source>
</evidence>
<feature type="transmembrane region" description="Helical" evidence="1">
    <location>
        <begin position="159"/>
        <end position="180"/>
    </location>
</feature>
<feature type="transmembrane region" description="Helical" evidence="1">
    <location>
        <begin position="56"/>
        <end position="78"/>
    </location>
</feature>
<comment type="caution">
    <text evidence="2">The sequence shown here is derived from an EMBL/GenBank/DDBJ whole genome shotgun (WGS) entry which is preliminary data.</text>
</comment>
<keyword evidence="3" id="KW-1185">Reference proteome</keyword>
<evidence type="ECO:0000256" key="1">
    <source>
        <dbReference type="SAM" id="Phobius"/>
    </source>
</evidence>
<feature type="transmembrane region" description="Helical" evidence="1">
    <location>
        <begin position="90"/>
        <end position="109"/>
    </location>
</feature>
<feature type="transmembrane region" description="Helical" evidence="1">
    <location>
        <begin position="115"/>
        <end position="138"/>
    </location>
</feature>
<gene>
    <name evidence="2" type="ORF">Clow_00473</name>
</gene>
<protein>
    <submittedName>
        <fullName evidence="2">Uncharacterized protein</fullName>
    </submittedName>
</protein>
<dbReference type="PATRIC" id="fig|1544413.3.peg.477"/>
<organism evidence="2 3">
    <name type="scientific">Corynebacterium lowii</name>
    <dbReference type="NCBI Taxonomy" id="1544413"/>
    <lineage>
        <taxon>Bacteria</taxon>
        <taxon>Bacillati</taxon>
        <taxon>Actinomycetota</taxon>
        <taxon>Actinomycetes</taxon>
        <taxon>Mycobacteriales</taxon>
        <taxon>Corynebacteriaceae</taxon>
        <taxon>Corynebacterium</taxon>
    </lineage>
</organism>
<keyword evidence="1" id="KW-0472">Membrane</keyword>
<evidence type="ECO:0000313" key="3">
    <source>
        <dbReference type="Proteomes" id="UP000050488"/>
    </source>
</evidence>